<keyword evidence="4" id="KW-0238">DNA-binding</keyword>
<evidence type="ECO:0000256" key="2">
    <source>
        <dbReference type="ARBA" id="ARBA00007770"/>
    </source>
</evidence>
<feature type="compositionally biased region" description="Polar residues" evidence="7">
    <location>
        <begin position="37"/>
        <end position="59"/>
    </location>
</feature>
<dbReference type="OrthoDB" id="6252992at2759"/>
<dbReference type="PANTHER" id="PTHR10812:SF16">
    <property type="entry name" value="TRANSCRIPTION FACTOR AP-2 C-TERMINAL DOMAIN-CONTAINING PROTEIN-RELATED"/>
    <property type="match status" value="1"/>
</dbReference>
<proteinExistence type="inferred from homology"/>
<evidence type="ECO:0000313" key="9">
    <source>
        <dbReference type="EnsemblMetazoa" id="CLYHEMP022055.1"/>
    </source>
</evidence>
<evidence type="ECO:0000256" key="4">
    <source>
        <dbReference type="ARBA" id="ARBA00023125"/>
    </source>
</evidence>
<feature type="compositionally biased region" description="Basic and acidic residues" evidence="7">
    <location>
        <begin position="159"/>
        <end position="176"/>
    </location>
</feature>
<dbReference type="GO" id="GO:0000977">
    <property type="term" value="F:RNA polymerase II transcription regulatory region sequence-specific DNA binding"/>
    <property type="evidence" value="ECO:0007669"/>
    <property type="project" value="TreeGrafter"/>
</dbReference>
<dbReference type="AlphaFoldDB" id="A0A7M6DQA7"/>
<organism evidence="9 10">
    <name type="scientific">Clytia hemisphaerica</name>
    <dbReference type="NCBI Taxonomy" id="252671"/>
    <lineage>
        <taxon>Eukaryota</taxon>
        <taxon>Metazoa</taxon>
        <taxon>Cnidaria</taxon>
        <taxon>Hydrozoa</taxon>
        <taxon>Hydroidolina</taxon>
        <taxon>Leptothecata</taxon>
        <taxon>Obeliida</taxon>
        <taxon>Clytiidae</taxon>
        <taxon>Clytia</taxon>
    </lineage>
</organism>
<comment type="subcellular location">
    <subcellularLocation>
        <location evidence="1">Nucleus</location>
    </subcellularLocation>
</comment>
<feature type="compositionally biased region" description="Polar residues" evidence="7">
    <location>
        <begin position="86"/>
        <end position="97"/>
    </location>
</feature>
<feature type="compositionally biased region" description="Basic and acidic residues" evidence="7">
    <location>
        <begin position="1"/>
        <end position="15"/>
    </location>
</feature>
<evidence type="ECO:0000256" key="6">
    <source>
        <dbReference type="ARBA" id="ARBA00023242"/>
    </source>
</evidence>
<dbReference type="InterPro" id="IPR013854">
    <property type="entry name" value="TF_AP2_C"/>
</dbReference>
<dbReference type="Proteomes" id="UP000594262">
    <property type="component" value="Unplaced"/>
</dbReference>
<feature type="compositionally biased region" description="Low complexity" evidence="7">
    <location>
        <begin position="104"/>
        <end position="117"/>
    </location>
</feature>
<keyword evidence="6" id="KW-0539">Nucleus</keyword>
<feature type="compositionally biased region" description="Low complexity" evidence="7">
    <location>
        <begin position="428"/>
        <end position="441"/>
    </location>
</feature>
<keyword evidence="3" id="KW-0805">Transcription regulation</keyword>
<feature type="region of interest" description="Disordered" evidence="7">
    <location>
        <begin position="1"/>
        <end position="178"/>
    </location>
</feature>
<dbReference type="InterPro" id="IPR004979">
    <property type="entry name" value="TF_AP2"/>
</dbReference>
<dbReference type="GO" id="GO:0042127">
    <property type="term" value="P:regulation of cell population proliferation"/>
    <property type="evidence" value="ECO:0007669"/>
    <property type="project" value="TreeGrafter"/>
</dbReference>
<sequence>MNIESILKEHGDLKKKQGGGEPLQQFPRDALQRKENFTYSTSPSISDQFQRWHIQSSMSMDREDDKLSNGGESFEKKSNYGDSFEQKSNYGESPSSSFEERKTTTQSVQQTSVITSVRQKSAERATTDRSRLKSFQRQKSVNDEDMECTSPLAILSNDGPRKVGNSDKNNNTDRQKQPKLHSIAYFLDDNNASNRPKSHIVKSNTQEAKPHSFDRDFYSKVQQMNKFKSKSLDLMDNDIDLNKPQGHSFPIRYLPKHSSFETDEQGSRYINALHISPPTAAPPHLYGHGSLTNSPCGSPIDNSIRHSPAASNGVSQSKRVNLMGEAGSPSMIPMQFGSGRGRPEQAMGGTPFVKSRSTDLQFHRQHKFQQKKAYTLATAPYDVHEKNLRRILSEENVPENLLLKKSLGAHFAGMRRAASYDLISRLTPSSGSSPTRQSSDPNTFASRHKPKATKIMFPEHDNVTDCNSIFTQPIEDERAHALKINKLISDFANNPTYHGPQMHSNLKQPSFDDLEKAQTLAGSVQGGSNTKKNTDSKQSKLLVNQNSMDKNYAIGPYKYDPDIDDHVAVSVSGLLTLPGSNEKKYPISVGELRRRIAPPEFLNKVDMISYVRLAKTSARELLEKHAIRPKHHSRKSKHSVISKMCEAECAELANGIKMLSELYFPKELLAQQAIQRVAEDEEEHLRRQKLTEQRRRYEIAKSVLTEISDLVKTNEHHEEMQDYKLATHSFGSLNLNNNIELLTSILQTQTDAVNQKLCNDGFSDNLSMGCNDSMETESGLGSKNSSIDDPHI</sequence>
<dbReference type="GO" id="GO:0000981">
    <property type="term" value="F:DNA-binding transcription factor activity, RNA polymerase II-specific"/>
    <property type="evidence" value="ECO:0007669"/>
    <property type="project" value="TreeGrafter"/>
</dbReference>
<accession>A0A7M6DQA7</accession>
<reference evidence="9" key="1">
    <citation type="submission" date="2021-01" db="UniProtKB">
        <authorList>
            <consortium name="EnsemblMetazoa"/>
        </authorList>
    </citation>
    <scope>IDENTIFICATION</scope>
</reference>
<evidence type="ECO:0000313" key="10">
    <source>
        <dbReference type="Proteomes" id="UP000594262"/>
    </source>
</evidence>
<evidence type="ECO:0000256" key="3">
    <source>
        <dbReference type="ARBA" id="ARBA00023015"/>
    </source>
</evidence>
<evidence type="ECO:0000259" key="8">
    <source>
        <dbReference type="Pfam" id="PF03299"/>
    </source>
</evidence>
<feature type="domain" description="Transcription factor AP-2 C-terminal" evidence="8">
    <location>
        <begin position="570"/>
        <end position="747"/>
    </location>
</feature>
<feature type="region of interest" description="Disordered" evidence="7">
    <location>
        <begin position="769"/>
        <end position="792"/>
    </location>
</feature>
<dbReference type="GO" id="GO:0005634">
    <property type="term" value="C:nucleus"/>
    <property type="evidence" value="ECO:0007669"/>
    <property type="project" value="UniProtKB-SubCell"/>
</dbReference>
<feature type="region of interest" description="Disordered" evidence="7">
    <location>
        <begin position="426"/>
        <end position="455"/>
    </location>
</feature>
<protein>
    <recommendedName>
        <fullName evidence="8">Transcription factor AP-2 C-terminal domain-containing protein</fullName>
    </recommendedName>
</protein>
<evidence type="ECO:0000256" key="5">
    <source>
        <dbReference type="ARBA" id="ARBA00023163"/>
    </source>
</evidence>
<keyword evidence="10" id="KW-1185">Reference proteome</keyword>
<dbReference type="EnsemblMetazoa" id="CLYHEMT022055.1">
    <property type="protein sequence ID" value="CLYHEMP022055.1"/>
    <property type="gene ID" value="CLYHEMG022055"/>
</dbReference>
<feature type="compositionally biased region" description="Basic and acidic residues" evidence="7">
    <location>
        <begin position="60"/>
        <end position="79"/>
    </location>
</feature>
<dbReference type="PANTHER" id="PTHR10812">
    <property type="entry name" value="TRANSCRIPTION FACTOR AP-2"/>
    <property type="match status" value="1"/>
</dbReference>
<name>A0A7M6DQA7_9CNID</name>
<feature type="compositionally biased region" description="Basic and acidic residues" evidence="7">
    <location>
        <begin position="120"/>
        <end position="131"/>
    </location>
</feature>
<comment type="similarity">
    <text evidence="2">Belongs to the AP-2 family.</text>
</comment>
<keyword evidence="5" id="KW-0804">Transcription</keyword>
<evidence type="ECO:0000256" key="7">
    <source>
        <dbReference type="SAM" id="MobiDB-lite"/>
    </source>
</evidence>
<evidence type="ECO:0000256" key="1">
    <source>
        <dbReference type="ARBA" id="ARBA00004123"/>
    </source>
</evidence>
<dbReference type="Pfam" id="PF03299">
    <property type="entry name" value="TF_AP-2"/>
    <property type="match status" value="1"/>
</dbReference>